<gene>
    <name evidence="1" type="ORF">EWM57_09530</name>
</gene>
<dbReference type="AlphaFoldDB" id="A0A4Q5LBP1"/>
<dbReference type="EMBL" id="SEWE01000016">
    <property type="protein sequence ID" value="RYU79916.1"/>
    <property type="molecule type" value="Genomic_DNA"/>
</dbReference>
<organism evidence="1 2">
    <name type="scientific">Hymenobacter persicinus</name>
    <dbReference type="NCBI Taxonomy" id="2025506"/>
    <lineage>
        <taxon>Bacteria</taxon>
        <taxon>Pseudomonadati</taxon>
        <taxon>Bacteroidota</taxon>
        <taxon>Cytophagia</taxon>
        <taxon>Cytophagales</taxon>
        <taxon>Hymenobacteraceae</taxon>
        <taxon>Hymenobacter</taxon>
    </lineage>
</organism>
<evidence type="ECO:0000313" key="1">
    <source>
        <dbReference type="EMBL" id="RYU79916.1"/>
    </source>
</evidence>
<evidence type="ECO:0000313" key="2">
    <source>
        <dbReference type="Proteomes" id="UP000294155"/>
    </source>
</evidence>
<name>A0A4Q5LBP1_9BACT</name>
<dbReference type="Proteomes" id="UP000294155">
    <property type="component" value="Unassembled WGS sequence"/>
</dbReference>
<comment type="caution">
    <text evidence="1">The sequence shown here is derived from an EMBL/GenBank/DDBJ whole genome shotgun (WGS) entry which is preliminary data.</text>
</comment>
<reference evidence="1 2" key="1">
    <citation type="submission" date="2019-02" db="EMBL/GenBank/DDBJ databases">
        <title>Bacterial novel species isolated from soil.</title>
        <authorList>
            <person name="Jung H.-Y."/>
        </authorList>
    </citation>
    <scope>NUCLEOTIDE SEQUENCE [LARGE SCALE GENOMIC DNA]</scope>
    <source>
        <strain evidence="1 2">1-3-3-3</strain>
    </source>
</reference>
<accession>A0A4Q5LBP1</accession>
<sequence>MNTSNTNSPAAQAGNLAATAANGCGGSASNGCGAAPAPAPSPAAPKAAFVPLELHACMGLNACKGHDRFGTNSCAGSGYCATTEHVCHSLNNCRGQGGCGLYGSAEEQNQPGQNDCAWKGSCATPIQQNRFSTLGPNQGKSVWLRARQLFEERLTREDREVGTPPFPEGPPTWWLRTLGPFDGCGSSGNPDCSFGGGGNLCGVRSGQKHGAGNDAQ</sequence>
<protein>
    <submittedName>
        <fullName evidence="1">Uncharacterized protein</fullName>
    </submittedName>
</protein>
<dbReference type="OrthoDB" id="7838644at2"/>
<proteinExistence type="predicted"/>
<keyword evidence="2" id="KW-1185">Reference proteome</keyword>
<dbReference type="RefSeq" id="WP_129920916.1">
    <property type="nucleotide sequence ID" value="NZ_SEWE01000016.1"/>
</dbReference>